<dbReference type="AlphaFoldDB" id="A0A9X2FCZ5"/>
<feature type="domain" description="GIY-YIG" evidence="1">
    <location>
        <begin position="4"/>
        <end position="89"/>
    </location>
</feature>
<evidence type="ECO:0000313" key="3">
    <source>
        <dbReference type="Proteomes" id="UP001155241"/>
    </source>
</evidence>
<dbReference type="EMBL" id="JAMXLR010000062">
    <property type="protein sequence ID" value="MCO6045923.1"/>
    <property type="molecule type" value="Genomic_DNA"/>
</dbReference>
<keyword evidence="3" id="KW-1185">Reference proteome</keyword>
<dbReference type="CDD" id="cd10440">
    <property type="entry name" value="GIY-YIG_COG3680"/>
    <property type="match status" value="1"/>
</dbReference>
<sequence>MLRIKYYVYLYIDPRNEQVFYIGKGKGNRAFVHLKGTRDNDKVRRITELRKLNLEPRIEILKYGLTEKEALLVEATAIDLLDISNLTNAARGHGSRYGARASVQEIADRLDARPIKITEPVLLVNISRAFHYGMSAVELYDATRSAWRLGNKRVEVEYALPVYQGNVREVYQVTSWLPGGSSLRNDDYHGKRGSGPSRWEFVGILAPEEIRRKYLNRSVEKYFKQGSQNPVKYVNC</sequence>
<organism evidence="2 3">
    <name type="scientific">Aeoliella straminimaris</name>
    <dbReference type="NCBI Taxonomy" id="2954799"/>
    <lineage>
        <taxon>Bacteria</taxon>
        <taxon>Pseudomonadati</taxon>
        <taxon>Planctomycetota</taxon>
        <taxon>Planctomycetia</taxon>
        <taxon>Pirellulales</taxon>
        <taxon>Lacipirellulaceae</taxon>
        <taxon>Aeoliella</taxon>
    </lineage>
</organism>
<dbReference type="PROSITE" id="PS50164">
    <property type="entry name" value="GIY_YIG"/>
    <property type="match status" value="1"/>
</dbReference>
<accession>A0A9X2FCZ5</accession>
<reference evidence="2" key="1">
    <citation type="submission" date="2022-06" db="EMBL/GenBank/DDBJ databases">
        <title>Aeoliella straminimaris, a novel planctomycete from sediments.</title>
        <authorList>
            <person name="Vitorino I.R."/>
            <person name="Lage O.M."/>
        </authorList>
    </citation>
    <scope>NUCLEOTIDE SEQUENCE</scope>
    <source>
        <strain evidence="2">ICT_H6.2</strain>
    </source>
</reference>
<gene>
    <name evidence="2" type="ORF">NG895_18645</name>
</gene>
<name>A0A9X2FCZ5_9BACT</name>
<dbReference type="Pfam" id="PF22945">
    <property type="entry name" value="LEM-3_GIY-YIG"/>
    <property type="match status" value="1"/>
</dbReference>
<comment type="caution">
    <text evidence="2">The sequence shown here is derived from an EMBL/GenBank/DDBJ whole genome shotgun (WGS) entry which is preliminary data.</text>
</comment>
<proteinExistence type="predicted"/>
<dbReference type="InterPro" id="IPR000305">
    <property type="entry name" value="GIY-YIG_endonuc"/>
</dbReference>
<protein>
    <recommendedName>
        <fullName evidence="1">GIY-YIG domain-containing protein</fullName>
    </recommendedName>
</protein>
<evidence type="ECO:0000313" key="2">
    <source>
        <dbReference type="EMBL" id="MCO6045923.1"/>
    </source>
</evidence>
<evidence type="ECO:0000259" key="1">
    <source>
        <dbReference type="PROSITE" id="PS50164"/>
    </source>
</evidence>
<dbReference type="RefSeq" id="WP_252854039.1">
    <property type="nucleotide sequence ID" value="NZ_JAMXLR010000062.1"/>
</dbReference>
<dbReference type="Proteomes" id="UP001155241">
    <property type="component" value="Unassembled WGS sequence"/>
</dbReference>